<keyword evidence="5" id="KW-1185">Reference proteome</keyword>
<dbReference type="FunFam" id="3.40.50.970:FF:000012">
    <property type="entry name" value="Pyruvate:ferredoxin (Flavodoxin) oxidoreductase"/>
    <property type="match status" value="1"/>
</dbReference>
<dbReference type="GO" id="GO:0006979">
    <property type="term" value="P:response to oxidative stress"/>
    <property type="evidence" value="ECO:0007669"/>
    <property type="project" value="TreeGrafter"/>
</dbReference>
<evidence type="ECO:0000256" key="1">
    <source>
        <dbReference type="ARBA" id="ARBA00023002"/>
    </source>
</evidence>
<dbReference type="RefSeq" id="WP_349431475.1">
    <property type="nucleotide sequence ID" value="NZ_CP157743.1"/>
</dbReference>
<dbReference type="EMBL" id="CP157743">
    <property type="protein sequence ID" value="XBS20034.1"/>
    <property type="molecule type" value="Genomic_DNA"/>
</dbReference>
<dbReference type="PANTHER" id="PTHR32154">
    <property type="entry name" value="PYRUVATE-FLAVODOXIN OXIDOREDUCTASE-RELATED"/>
    <property type="match status" value="1"/>
</dbReference>
<sequence>MNRQLMTGNAAAAWGARLADIDYVPAFPITPQTEIIETLSSWFDSGAMQGRMTVLESEHSMITAAGAAAATGVRVFTATSSQGLLHAMEMIYTVAGWRAPFVLVNVSRGLSAPITLEPDHNDVLAARDSGFLQLHCSTCQEVLDSVLMAYRLAEHAEVRLPVIVNQDGFYLSFTREPVQIPDQDQAKAFVGPYDGANIRFRASMPESQAVAVLGGSPYSYFRYECHLAMQQALSVYAEVAEEFEQRFGRYHGIIESFQAEDADYLYVMMGCFATKAKQAVLSLREAGVKIGLLRPRLLRPFPAQQLIDACAGKKALAVIDQNLSMGKGGVLHAELTSVLYGQSDAPPVVASFIGGLGGRDISQEEFFRIAEVLQIAGKSGQTPQPRLLYTQEEWTEFKKLQSIAVYERHEQKEQP</sequence>
<organism evidence="4 5">
    <name type="scientific">Methylomarinum roseum</name>
    <dbReference type="NCBI Taxonomy" id="3067653"/>
    <lineage>
        <taxon>Bacteria</taxon>
        <taxon>Pseudomonadati</taxon>
        <taxon>Pseudomonadota</taxon>
        <taxon>Gammaproteobacteria</taxon>
        <taxon>Methylococcales</taxon>
        <taxon>Methylococcaceae</taxon>
        <taxon>Methylomarinum</taxon>
    </lineage>
</organism>
<dbReference type="InterPro" id="IPR002880">
    <property type="entry name" value="Pyrv_Fd/Flavodoxin_OxRdtase_N"/>
</dbReference>
<dbReference type="AlphaFoldDB" id="A0AAU7NSV2"/>
<feature type="domain" description="Pyruvate flavodoxin/ferredoxin oxidoreductase pyrimidine binding" evidence="2">
    <location>
        <begin position="15"/>
        <end position="231"/>
    </location>
</feature>
<keyword evidence="1" id="KW-0560">Oxidoreductase</keyword>
<proteinExistence type="predicted"/>
<evidence type="ECO:0000259" key="2">
    <source>
        <dbReference type="Pfam" id="PF01855"/>
    </source>
</evidence>
<dbReference type="Pfam" id="PF17147">
    <property type="entry name" value="PFOR_II"/>
    <property type="match status" value="1"/>
</dbReference>
<dbReference type="InterPro" id="IPR029061">
    <property type="entry name" value="THDP-binding"/>
</dbReference>
<dbReference type="SUPFAM" id="SSF52922">
    <property type="entry name" value="TK C-terminal domain-like"/>
    <property type="match status" value="1"/>
</dbReference>
<evidence type="ECO:0000313" key="5">
    <source>
        <dbReference type="Proteomes" id="UP001225378"/>
    </source>
</evidence>
<dbReference type="Proteomes" id="UP001225378">
    <property type="component" value="Chromosome"/>
</dbReference>
<dbReference type="InterPro" id="IPR050722">
    <property type="entry name" value="Pyruvate:ferred/Flavod_OxRd"/>
</dbReference>
<dbReference type="InterPro" id="IPR009014">
    <property type="entry name" value="Transketo_C/PFOR_II"/>
</dbReference>
<feature type="domain" description="Pyruvate:ferredoxin oxidoreductase core" evidence="3">
    <location>
        <begin position="262"/>
        <end position="365"/>
    </location>
</feature>
<evidence type="ECO:0000313" key="4">
    <source>
        <dbReference type="EMBL" id="XBS20034.1"/>
    </source>
</evidence>
<dbReference type="Pfam" id="PF01855">
    <property type="entry name" value="POR_N"/>
    <property type="match status" value="1"/>
</dbReference>
<reference evidence="4 5" key="1">
    <citation type="journal article" date="2024" name="Microbiology">
        <title>Methylomarinum rosea sp. nov., a novel halophilic methanotrophic bacterium from the hypersaline Lake Elton.</title>
        <authorList>
            <person name="Suleimanov R.Z."/>
            <person name="Oshkin I.Y."/>
            <person name="Danilova O.V."/>
            <person name="Suzina N.E."/>
            <person name="Dedysh S.N."/>
        </authorList>
    </citation>
    <scope>NUCLEOTIDE SEQUENCE [LARGE SCALE GENOMIC DNA]</scope>
    <source>
        <strain evidence="4 5">Ch1-1</strain>
    </source>
</reference>
<dbReference type="InterPro" id="IPR033412">
    <property type="entry name" value="PFOR_II"/>
</dbReference>
<protein>
    <recommendedName>
        <fullName evidence="6">Pyruvate synthase</fullName>
    </recommendedName>
</protein>
<dbReference type="SUPFAM" id="SSF52518">
    <property type="entry name" value="Thiamin diphosphate-binding fold (THDP-binding)"/>
    <property type="match status" value="1"/>
</dbReference>
<dbReference type="Gene3D" id="3.40.50.920">
    <property type="match status" value="1"/>
</dbReference>
<evidence type="ECO:0008006" key="6">
    <source>
        <dbReference type="Google" id="ProtNLM"/>
    </source>
</evidence>
<name>A0AAU7NSV2_9GAMM</name>
<dbReference type="PANTHER" id="PTHR32154:SF30">
    <property type="entry name" value="2-OXOACID OXIDOREDUCTASE (FERREDOXIN)"/>
    <property type="match status" value="1"/>
</dbReference>
<gene>
    <name evidence="4" type="ORF">Q9L42_016990</name>
</gene>
<accession>A0AAU7NSV2</accession>
<dbReference type="Gene3D" id="3.40.50.970">
    <property type="match status" value="1"/>
</dbReference>
<dbReference type="CDD" id="cd07034">
    <property type="entry name" value="TPP_PYR_PFOR_IOR-alpha_like"/>
    <property type="match status" value="1"/>
</dbReference>
<evidence type="ECO:0000259" key="3">
    <source>
        <dbReference type="Pfam" id="PF17147"/>
    </source>
</evidence>
<dbReference type="GO" id="GO:0016491">
    <property type="term" value="F:oxidoreductase activity"/>
    <property type="evidence" value="ECO:0007669"/>
    <property type="project" value="UniProtKB-KW"/>
</dbReference>
<dbReference type="KEGG" id="mech:Q9L42_016990"/>